<accession>H6SKA4</accession>
<dbReference type="Proteomes" id="UP000033220">
    <property type="component" value="Chromosome DSM 122"/>
</dbReference>
<keyword evidence="1" id="KW-0812">Transmembrane</keyword>
<gene>
    <name evidence="2" type="ORF">RSPPHO_01793</name>
</gene>
<dbReference type="KEGG" id="rpm:RSPPHO_01793"/>
<protein>
    <submittedName>
        <fullName evidence="2">Uncharacterized protein</fullName>
    </submittedName>
</protein>
<sequence length="60" mass="6837">MHPAHTVNTIDVPAVAGASVRRFNNALAERNFSRLPLERLSNIFVFAEYIFIFVYVQVTL</sequence>
<organism evidence="2 3">
    <name type="scientific">Pararhodospirillum photometricum DSM 122</name>
    <dbReference type="NCBI Taxonomy" id="1150469"/>
    <lineage>
        <taxon>Bacteria</taxon>
        <taxon>Pseudomonadati</taxon>
        <taxon>Pseudomonadota</taxon>
        <taxon>Alphaproteobacteria</taxon>
        <taxon>Rhodospirillales</taxon>
        <taxon>Rhodospirillaceae</taxon>
        <taxon>Pararhodospirillum</taxon>
    </lineage>
</organism>
<dbReference type="HOGENOM" id="CLU_2938763_0_0_5"/>
<proteinExistence type="predicted"/>
<feature type="transmembrane region" description="Helical" evidence="1">
    <location>
        <begin position="40"/>
        <end position="58"/>
    </location>
</feature>
<evidence type="ECO:0000313" key="3">
    <source>
        <dbReference type="Proteomes" id="UP000033220"/>
    </source>
</evidence>
<keyword evidence="3" id="KW-1185">Reference proteome</keyword>
<evidence type="ECO:0000256" key="1">
    <source>
        <dbReference type="SAM" id="Phobius"/>
    </source>
</evidence>
<name>H6SKA4_PARPM</name>
<dbReference type="EMBL" id="HE663493">
    <property type="protein sequence ID" value="CCG08419.1"/>
    <property type="molecule type" value="Genomic_DNA"/>
</dbReference>
<evidence type="ECO:0000313" key="2">
    <source>
        <dbReference type="EMBL" id="CCG08419.1"/>
    </source>
</evidence>
<keyword evidence="1" id="KW-1133">Transmembrane helix</keyword>
<reference evidence="2 3" key="1">
    <citation type="submission" date="2012-02" db="EMBL/GenBank/DDBJ databases">
        <title>Shotgun genome sequence of Phaeospirillum photometricum DSM 122.</title>
        <authorList>
            <person name="Duquesne K."/>
            <person name="Sturgis J."/>
        </authorList>
    </citation>
    <scope>NUCLEOTIDE SEQUENCE [LARGE SCALE GENOMIC DNA]</scope>
    <source>
        <strain evidence="3">DSM122</strain>
    </source>
</reference>
<keyword evidence="1" id="KW-0472">Membrane</keyword>
<dbReference type="AlphaFoldDB" id="H6SKA4"/>